<comment type="cofactor">
    <cofactor evidence="1">
        <name>Mg(2+)</name>
        <dbReference type="ChEBI" id="CHEBI:18420"/>
    </cofactor>
</comment>
<dbReference type="GO" id="GO:0046872">
    <property type="term" value="F:metal ion binding"/>
    <property type="evidence" value="ECO:0007669"/>
    <property type="project" value="UniProtKB-KW"/>
</dbReference>
<evidence type="ECO:0000256" key="11">
    <source>
        <dbReference type="PROSITE-ProRule" id="PRU00703"/>
    </source>
</evidence>
<evidence type="ECO:0000259" key="13">
    <source>
        <dbReference type="PROSITE" id="PS51371"/>
    </source>
</evidence>
<dbReference type="PROSITE" id="PS51371">
    <property type="entry name" value="CBS"/>
    <property type="match status" value="2"/>
</dbReference>
<dbReference type="OrthoDB" id="9805698at2"/>
<evidence type="ECO:0000256" key="6">
    <source>
        <dbReference type="ARBA" id="ARBA00022695"/>
    </source>
</evidence>
<dbReference type="RefSeq" id="WP_076712157.1">
    <property type="nucleotide sequence ID" value="NZ_MOEN01000001.1"/>
</dbReference>
<dbReference type="GO" id="GO:0000049">
    <property type="term" value="F:tRNA binding"/>
    <property type="evidence" value="ECO:0007669"/>
    <property type="project" value="UniProtKB-KW"/>
</dbReference>
<dbReference type="GO" id="GO:0016779">
    <property type="term" value="F:nucleotidyltransferase activity"/>
    <property type="evidence" value="ECO:0007669"/>
    <property type="project" value="UniProtKB-KW"/>
</dbReference>
<dbReference type="Gene3D" id="3.10.310.30">
    <property type="match status" value="1"/>
</dbReference>
<sequence length="880" mass="99777">MAVVITAHKNMDLDALGAVVAVKKLYPGAVVVLPGTKGKDVIKVLEENPKLLDYVDETGFDGEIEKLIVVDTSDIERIPEILKKRIEGKNIPVIVYDHHTKEASGFKNVKLYFKETGAVTSLITMILKGKGIIPSPLEASVMALGIYSDTGSFLFPGTSSLDHIAAGYLFSIGANPEIIKHYLPREFSPEEIDILKILKDSVEILEINGNRIALTTVQFDKYVGDIAHLVSKLLDINNYPALIAVAGVEGTVFVIGRSKTPLIDVSKLAEKLGGGGHSEAASAVIRDKTVYEVKEKVIEVLKEIVYPAKVAGDIMSSPAQTVREDMTVKECLSFLMKQGINAAPVLDDRGMLVGIINRSLIDKAYYMGMDDEPVSTVMEREFSCVFPDTPVSEIEDIIVSNQQTLVPVIDRGKVVGVITRTDVLTNLYRDEIDESEKFYLRRSSSPHFKNIRQMLKERLPSEVYELLRKVGEVATEKGINAYVIGGFVRDLIIGRKNLDVDIVVEGDATELARAFAKKIMGKVHIFDKFKTATVTLSDGFKIDFASARTEIYRAPGALPEVDTAPLKKDLFRRDFTINTLAVKLNGREFGKLIDFFNGLKDIKEKKIRVLHALSFVEDPTRILRALRFAVRYRFNIGKHTEKLLKIAVRKNLFRTVEGKRVYLELKHIFEEDNPLRIVNRMEEYGILKAFSPRFIWNRKKRDFFERIRKIVNWHKLTFNKHKANYSILYFAAFLESLPADEVDRLLKDFSVPDDEANLIKNLIYRGRQLAVKLERESFSNSELYEILKREKEEMVLYVAARTTKEDLKHRLLEYLKEWRDLKLVITGNDLKEMGLKPGPLFKKILTELKHRVLDGKVDNEYDALEEEVKKILKKKKLEPV</sequence>
<dbReference type="Gene3D" id="3.30.460.10">
    <property type="entry name" value="Beta Polymerase, domain 2"/>
    <property type="match status" value="1"/>
</dbReference>
<dbReference type="Gene3D" id="3.10.580.10">
    <property type="entry name" value="CBS-domain"/>
    <property type="match status" value="2"/>
</dbReference>
<keyword evidence="3" id="KW-0820">tRNA-binding</keyword>
<evidence type="ECO:0000256" key="7">
    <source>
        <dbReference type="ARBA" id="ARBA00022723"/>
    </source>
</evidence>
<evidence type="ECO:0000313" key="14">
    <source>
        <dbReference type="EMBL" id="OMH41406.1"/>
    </source>
</evidence>
<dbReference type="Pfam" id="PF13735">
    <property type="entry name" value="tRNA_NucTran2_2"/>
    <property type="match status" value="1"/>
</dbReference>
<name>A0A1R1MNQ0_9BACT</name>
<organism evidence="14 15">
    <name type="scientific">Desulfurobacterium indicum</name>
    <dbReference type="NCBI Taxonomy" id="1914305"/>
    <lineage>
        <taxon>Bacteria</taxon>
        <taxon>Pseudomonadati</taxon>
        <taxon>Aquificota</taxon>
        <taxon>Aquificia</taxon>
        <taxon>Desulfurobacteriales</taxon>
        <taxon>Desulfurobacteriaceae</taxon>
        <taxon>Desulfurobacterium</taxon>
    </lineage>
</organism>
<evidence type="ECO:0000256" key="2">
    <source>
        <dbReference type="ARBA" id="ARBA00007265"/>
    </source>
</evidence>
<dbReference type="STRING" id="1914305.BLW93_00550"/>
<evidence type="ECO:0000313" key="15">
    <source>
        <dbReference type="Proteomes" id="UP000187408"/>
    </source>
</evidence>
<dbReference type="Pfam" id="PF01743">
    <property type="entry name" value="PolyA_pol"/>
    <property type="match status" value="1"/>
</dbReference>
<dbReference type="GO" id="GO:0008033">
    <property type="term" value="P:tRNA processing"/>
    <property type="evidence" value="ECO:0007669"/>
    <property type="project" value="UniProtKB-KW"/>
</dbReference>
<keyword evidence="15" id="KW-1185">Reference proteome</keyword>
<dbReference type="InterPro" id="IPR032810">
    <property type="entry name" value="CCA-adding_enz_C"/>
</dbReference>
<comment type="caution">
    <text evidence="14">The sequence shown here is derived from an EMBL/GenBank/DDBJ whole genome shotgun (WGS) entry which is preliminary data.</text>
</comment>
<reference evidence="14 15" key="1">
    <citation type="submission" date="2016-10" db="EMBL/GenBank/DDBJ databases">
        <title>Genome sequence of a sulfur-reducing bacterium Desulfurobacterium indicum K6013.</title>
        <authorList>
            <person name="Cao J."/>
            <person name="Shao Z."/>
            <person name="Alain K."/>
            <person name="Jebbar M."/>
        </authorList>
    </citation>
    <scope>NUCLEOTIDE SEQUENCE [LARGE SCALE GENOMIC DNA]</scope>
    <source>
        <strain evidence="14 15">K6013</strain>
    </source>
</reference>
<keyword evidence="6 14" id="KW-0548">Nucleotidyltransferase</keyword>
<evidence type="ECO:0000256" key="4">
    <source>
        <dbReference type="ARBA" id="ARBA00022679"/>
    </source>
</evidence>
<keyword evidence="4 12" id="KW-0808">Transferase</keyword>
<dbReference type="InterPro" id="IPR038763">
    <property type="entry name" value="DHH_sf"/>
</dbReference>
<dbReference type="InterPro" id="IPR043519">
    <property type="entry name" value="NT_sf"/>
</dbReference>
<evidence type="ECO:0000256" key="8">
    <source>
        <dbReference type="ARBA" id="ARBA00022741"/>
    </source>
</evidence>
<dbReference type="InterPro" id="IPR052390">
    <property type="entry name" value="tRNA_nt/polyA_polymerase"/>
</dbReference>
<evidence type="ECO:0000256" key="5">
    <source>
        <dbReference type="ARBA" id="ARBA00022694"/>
    </source>
</evidence>
<proteinExistence type="inferred from homology"/>
<dbReference type="InterPro" id="IPR046342">
    <property type="entry name" value="CBS_dom_sf"/>
</dbReference>
<dbReference type="InterPro" id="IPR003156">
    <property type="entry name" value="DHHA1_dom"/>
</dbReference>
<keyword evidence="5" id="KW-0819">tRNA processing</keyword>
<evidence type="ECO:0000256" key="3">
    <source>
        <dbReference type="ARBA" id="ARBA00022555"/>
    </source>
</evidence>
<dbReference type="InterPro" id="IPR000644">
    <property type="entry name" value="CBS_dom"/>
</dbReference>
<dbReference type="InterPro" id="IPR002646">
    <property type="entry name" value="PolA_pol_head_dom"/>
</dbReference>
<feature type="domain" description="CBS" evidence="13">
    <location>
        <begin position="378"/>
        <end position="434"/>
    </location>
</feature>
<protein>
    <submittedName>
        <fullName evidence="14">Polynucleotide adenylyltransferase</fullName>
    </submittedName>
</protein>
<keyword evidence="8" id="KW-0547">Nucleotide-binding</keyword>
<keyword evidence="10 12" id="KW-0694">RNA-binding</keyword>
<dbReference type="SUPFAM" id="SSF54631">
    <property type="entry name" value="CBS-domain pair"/>
    <property type="match status" value="1"/>
</dbReference>
<feature type="domain" description="CBS" evidence="13">
    <location>
        <begin position="315"/>
        <end position="372"/>
    </location>
</feature>
<dbReference type="PANTHER" id="PTHR47788">
    <property type="entry name" value="POLYA POLYMERASE"/>
    <property type="match status" value="1"/>
</dbReference>
<evidence type="ECO:0000256" key="9">
    <source>
        <dbReference type="ARBA" id="ARBA00022842"/>
    </source>
</evidence>
<dbReference type="Proteomes" id="UP000187408">
    <property type="component" value="Unassembled WGS sequence"/>
</dbReference>
<dbReference type="SUPFAM" id="SSF81301">
    <property type="entry name" value="Nucleotidyltransferase"/>
    <property type="match status" value="1"/>
</dbReference>
<gene>
    <name evidence="14" type="ORF">BLW93_00550</name>
</gene>
<keyword evidence="7" id="KW-0479">Metal-binding</keyword>
<dbReference type="Pfam" id="PF01368">
    <property type="entry name" value="DHH"/>
    <property type="match status" value="1"/>
</dbReference>
<dbReference type="CDD" id="cd05398">
    <property type="entry name" value="NT_ClassII-CCAase"/>
    <property type="match status" value="1"/>
</dbReference>
<evidence type="ECO:0000256" key="12">
    <source>
        <dbReference type="RuleBase" id="RU003953"/>
    </source>
</evidence>
<keyword evidence="11" id="KW-0129">CBS domain</keyword>
<dbReference type="Pfam" id="PF02272">
    <property type="entry name" value="DHHA1"/>
    <property type="match status" value="1"/>
</dbReference>
<dbReference type="PANTHER" id="PTHR47788:SF1">
    <property type="entry name" value="A-ADDING TRNA NUCLEOTIDYLTRANSFERASE"/>
    <property type="match status" value="1"/>
</dbReference>
<keyword evidence="9" id="KW-0460">Magnesium</keyword>
<dbReference type="SUPFAM" id="SSF81891">
    <property type="entry name" value="Poly A polymerase C-terminal region-like"/>
    <property type="match status" value="1"/>
</dbReference>
<dbReference type="Gene3D" id="1.10.3090.10">
    <property type="entry name" value="cca-adding enzyme, domain 2"/>
    <property type="match status" value="1"/>
</dbReference>
<comment type="similarity">
    <text evidence="2 12">Belongs to the tRNA nucleotidyltransferase/poly(A) polymerase family.</text>
</comment>
<dbReference type="GO" id="GO:0000166">
    <property type="term" value="F:nucleotide binding"/>
    <property type="evidence" value="ECO:0007669"/>
    <property type="project" value="UniProtKB-KW"/>
</dbReference>
<evidence type="ECO:0000256" key="10">
    <source>
        <dbReference type="ARBA" id="ARBA00022884"/>
    </source>
</evidence>
<dbReference type="InterPro" id="IPR001667">
    <property type="entry name" value="DDH_dom"/>
</dbReference>
<dbReference type="SMART" id="SM00116">
    <property type="entry name" value="CBS"/>
    <property type="match status" value="2"/>
</dbReference>
<dbReference type="SUPFAM" id="SSF64182">
    <property type="entry name" value="DHH phosphoesterases"/>
    <property type="match status" value="1"/>
</dbReference>
<dbReference type="EMBL" id="MOEN01000001">
    <property type="protein sequence ID" value="OMH41406.1"/>
    <property type="molecule type" value="Genomic_DNA"/>
</dbReference>
<accession>A0A1R1MNQ0</accession>
<dbReference type="Gene3D" id="3.90.1640.10">
    <property type="entry name" value="inorganic pyrophosphatase (n-terminal core)"/>
    <property type="match status" value="1"/>
</dbReference>
<evidence type="ECO:0000256" key="1">
    <source>
        <dbReference type="ARBA" id="ARBA00001946"/>
    </source>
</evidence>
<dbReference type="Pfam" id="PF00571">
    <property type="entry name" value="CBS"/>
    <property type="match status" value="2"/>
</dbReference>
<dbReference type="AlphaFoldDB" id="A0A1R1MNQ0"/>